<protein>
    <submittedName>
        <fullName evidence="1">Uncharacterized protein</fullName>
    </submittedName>
</protein>
<name>A0A832CYN0_9BACT</name>
<accession>A0A832CYN0</accession>
<dbReference type="EMBL" id="DSVI01000018">
    <property type="protein sequence ID" value="HGT48586.1"/>
    <property type="molecule type" value="Genomic_DNA"/>
</dbReference>
<dbReference type="AlphaFoldDB" id="A0A832CYN0"/>
<reference evidence="1" key="1">
    <citation type="journal article" date="2020" name="mSystems">
        <title>Genome- and Community-Level Interaction Insights into Carbon Utilization and Element Cycling Functions of Hydrothermarchaeota in Hydrothermal Sediment.</title>
        <authorList>
            <person name="Zhou Z."/>
            <person name="Liu Y."/>
            <person name="Xu W."/>
            <person name="Pan J."/>
            <person name="Luo Z.H."/>
            <person name="Li M."/>
        </authorList>
    </citation>
    <scope>NUCLEOTIDE SEQUENCE [LARGE SCALE GENOMIC DNA]</scope>
    <source>
        <strain evidence="1">SpSt-500</strain>
    </source>
</reference>
<gene>
    <name evidence="1" type="ORF">ENS56_11155</name>
</gene>
<sequence>MKKLLLFFVLLLVTTNLYSQNQVISRLKQPPPNRFGISDLWSIDLNNTTRKDIKGYIVGTLSEDRDGLIVEAKTKIFTIKAGQHTYTQKDFSDADINFNKTNYKETLLRTGGFPYGDYTICITVYNEADEVIGLENCIYHSVRQLGNISLLSPADGDEIDLEQPIIFSWTPLPDAKEYSLKIVELIGNQSPVVALEQNPPFFTKANIKATQFQYPLNERKFQSEKSYAWVISSNGVLSDIGLFTVKPSVIVSSDKLTTKYRFTLMYPDGGISESRIENFESELKELAKILNGDSDVKSEGITIPKQTQGATFGERVNSNLINFLSEESTAELGEEILILIGGNPVGELQNCPPPGCGCRKDGGINCSCRNWGGFCLCLLCPIINTMDIIEELLPPPNDDNGKKTKDILIILENDLTKIDESLNDIVKLGLNKIAELRKNKIEAFTVKLKYNVRKSNTNNFGEIIEQANDNFRLSVSNVLTRLSNQYKLPINDNFVFVSPHSLLVSPVTLMKGLENISTNELAAGKDVLFTFFNLPQGSEIASGFYSVSTFKDTRSGEWKAELKDLTGKIILKTNAEVKSGNYSTSKGLPGRALGYYDGKFGVRFGFQINNLTFNTFLILSTDKLNKNKFITEGEEILSALTILRAQVEPALKNSTQKAISDQILIATREDAFLVGALFKDKIINSDGTQDICYIYLNIPGIEKGFYSVSISKKENYRKGYLKNSDGNIIKEFDVNVSYGEGKEIGLVGGIINSEVSLQIISSKIIEGKGLIEITLKF</sequence>
<proteinExistence type="predicted"/>
<organism evidence="1">
    <name type="scientific">Ignavibacterium album</name>
    <dbReference type="NCBI Taxonomy" id="591197"/>
    <lineage>
        <taxon>Bacteria</taxon>
        <taxon>Pseudomonadati</taxon>
        <taxon>Ignavibacteriota</taxon>
        <taxon>Ignavibacteria</taxon>
        <taxon>Ignavibacteriales</taxon>
        <taxon>Ignavibacteriaceae</taxon>
        <taxon>Ignavibacterium</taxon>
    </lineage>
</organism>
<evidence type="ECO:0000313" key="1">
    <source>
        <dbReference type="EMBL" id="HGT48586.1"/>
    </source>
</evidence>
<comment type="caution">
    <text evidence="1">The sequence shown here is derived from an EMBL/GenBank/DDBJ whole genome shotgun (WGS) entry which is preliminary data.</text>
</comment>